<protein>
    <submittedName>
        <fullName evidence="6">DUF4870 domain-containing protein</fullName>
    </submittedName>
</protein>
<feature type="transmembrane region" description="Helical" evidence="5">
    <location>
        <begin position="66"/>
        <end position="97"/>
    </location>
</feature>
<dbReference type="Pfam" id="PF09685">
    <property type="entry name" value="MamF_MmsF"/>
    <property type="match status" value="1"/>
</dbReference>
<comment type="subcellular location">
    <subcellularLocation>
        <location evidence="1">Membrane</location>
        <topology evidence="1">Multi-pass membrane protein</topology>
    </subcellularLocation>
</comment>
<dbReference type="InterPro" id="IPR019109">
    <property type="entry name" value="MamF_MmsF"/>
</dbReference>
<keyword evidence="7" id="KW-1185">Reference proteome</keyword>
<dbReference type="Proteomes" id="UP001596043">
    <property type="component" value="Unassembled WGS sequence"/>
</dbReference>
<reference evidence="7" key="1">
    <citation type="journal article" date="2019" name="Int. J. Syst. Evol. Microbiol.">
        <title>The Global Catalogue of Microorganisms (GCM) 10K type strain sequencing project: providing services to taxonomists for standard genome sequencing and annotation.</title>
        <authorList>
            <consortium name="The Broad Institute Genomics Platform"/>
            <consortium name="The Broad Institute Genome Sequencing Center for Infectious Disease"/>
            <person name="Wu L."/>
            <person name="Ma J."/>
        </authorList>
    </citation>
    <scope>NUCLEOTIDE SEQUENCE [LARGE SCALE GENOMIC DNA]</scope>
    <source>
        <strain evidence="7">YJ-61-S</strain>
    </source>
</reference>
<keyword evidence="2 5" id="KW-0812">Transmembrane</keyword>
<dbReference type="EMBL" id="JBHSFV010000002">
    <property type="protein sequence ID" value="MFC4633364.1"/>
    <property type="molecule type" value="Genomic_DNA"/>
</dbReference>
<dbReference type="RefSeq" id="WP_379977565.1">
    <property type="nucleotide sequence ID" value="NZ_JBHSFV010000002.1"/>
</dbReference>
<evidence type="ECO:0000313" key="7">
    <source>
        <dbReference type="Proteomes" id="UP001596043"/>
    </source>
</evidence>
<comment type="caution">
    <text evidence="6">The sequence shown here is derived from an EMBL/GenBank/DDBJ whole genome shotgun (WGS) entry which is preliminary data.</text>
</comment>
<keyword evidence="4 5" id="KW-0472">Membrane</keyword>
<evidence type="ECO:0000256" key="2">
    <source>
        <dbReference type="ARBA" id="ARBA00022692"/>
    </source>
</evidence>
<organism evidence="6 7">
    <name type="scientific">Dokdonia ponticola</name>
    <dbReference type="NCBI Taxonomy" id="2041041"/>
    <lineage>
        <taxon>Bacteria</taxon>
        <taxon>Pseudomonadati</taxon>
        <taxon>Bacteroidota</taxon>
        <taxon>Flavobacteriia</taxon>
        <taxon>Flavobacteriales</taxon>
        <taxon>Flavobacteriaceae</taxon>
        <taxon>Dokdonia</taxon>
    </lineage>
</organism>
<gene>
    <name evidence="6" type="ORF">ACFO3O_05575</name>
</gene>
<feature type="transmembrane region" description="Helical" evidence="5">
    <location>
        <begin position="25"/>
        <end position="45"/>
    </location>
</feature>
<evidence type="ECO:0000256" key="5">
    <source>
        <dbReference type="SAM" id="Phobius"/>
    </source>
</evidence>
<evidence type="ECO:0000256" key="1">
    <source>
        <dbReference type="ARBA" id="ARBA00004141"/>
    </source>
</evidence>
<evidence type="ECO:0000313" key="6">
    <source>
        <dbReference type="EMBL" id="MFC4633364.1"/>
    </source>
</evidence>
<evidence type="ECO:0000256" key="3">
    <source>
        <dbReference type="ARBA" id="ARBA00022989"/>
    </source>
</evidence>
<evidence type="ECO:0000256" key="4">
    <source>
        <dbReference type="ARBA" id="ARBA00023136"/>
    </source>
</evidence>
<proteinExistence type="predicted"/>
<sequence>MEIVHQETALREDRQLLVLTHLSQLLDYVTGFGGFIVPLILWITNKDRVIGMDEHGKSILNFQISLFIYALLCIPAILLLGLGIIGLITLCVLAFVLPIVNAVKASNGETPNYYISIPFFK</sequence>
<name>A0ABV9HVR3_9FLAO</name>
<keyword evidence="3 5" id="KW-1133">Transmembrane helix</keyword>
<accession>A0ABV9HVR3</accession>